<dbReference type="EMBL" id="BJVJ01000007">
    <property type="protein sequence ID" value="GEL22199.1"/>
    <property type="molecule type" value="Genomic_DNA"/>
</dbReference>
<dbReference type="InterPro" id="IPR055568">
    <property type="entry name" value="DUF7144"/>
</dbReference>
<dbReference type="AlphaFoldDB" id="A0A511DBM0"/>
<protein>
    <recommendedName>
        <fullName evidence="2">DUF7144 domain-containing protein</fullName>
    </recommendedName>
</protein>
<feature type="domain" description="DUF7144" evidence="2">
    <location>
        <begin position="28"/>
        <end position="140"/>
    </location>
</feature>
<keyword evidence="1" id="KW-0472">Membrane</keyword>
<evidence type="ECO:0000256" key="1">
    <source>
        <dbReference type="SAM" id="Phobius"/>
    </source>
</evidence>
<dbReference type="RefSeq" id="WP_147103132.1">
    <property type="nucleotide sequence ID" value="NZ_BJVJ01000007.1"/>
</dbReference>
<feature type="transmembrane region" description="Helical" evidence="1">
    <location>
        <begin position="71"/>
        <end position="90"/>
    </location>
</feature>
<evidence type="ECO:0000313" key="4">
    <source>
        <dbReference type="Proteomes" id="UP000321685"/>
    </source>
</evidence>
<keyword evidence="1" id="KW-1133">Transmembrane helix</keyword>
<keyword evidence="1" id="KW-0812">Transmembrane</keyword>
<keyword evidence="4" id="KW-1185">Reference proteome</keyword>
<organism evidence="3 4">
    <name type="scientific">Pseudonocardia sulfidoxydans NBRC 16205</name>
    <dbReference type="NCBI Taxonomy" id="1223511"/>
    <lineage>
        <taxon>Bacteria</taxon>
        <taxon>Bacillati</taxon>
        <taxon>Actinomycetota</taxon>
        <taxon>Actinomycetes</taxon>
        <taxon>Pseudonocardiales</taxon>
        <taxon>Pseudonocardiaceae</taxon>
        <taxon>Pseudonocardia</taxon>
    </lineage>
</organism>
<comment type="caution">
    <text evidence="3">The sequence shown here is derived from an EMBL/GenBank/DDBJ whole genome shotgun (WGS) entry which is preliminary data.</text>
</comment>
<evidence type="ECO:0000313" key="3">
    <source>
        <dbReference type="EMBL" id="GEL22199.1"/>
    </source>
</evidence>
<feature type="transmembrane region" description="Helical" evidence="1">
    <location>
        <begin position="95"/>
        <end position="114"/>
    </location>
</feature>
<proteinExistence type="predicted"/>
<dbReference type="OrthoDB" id="4482242at2"/>
<dbReference type="Pfam" id="PF23636">
    <property type="entry name" value="DUF7144"/>
    <property type="match status" value="1"/>
</dbReference>
<name>A0A511DBM0_9PSEU</name>
<accession>A0A511DBM0</accession>
<reference evidence="3 4" key="1">
    <citation type="submission" date="2019-07" db="EMBL/GenBank/DDBJ databases">
        <title>Whole genome shotgun sequence of Pseudonocardia sulfidoxydans NBRC 16205.</title>
        <authorList>
            <person name="Hosoyama A."/>
            <person name="Uohara A."/>
            <person name="Ohji S."/>
            <person name="Ichikawa N."/>
        </authorList>
    </citation>
    <scope>NUCLEOTIDE SEQUENCE [LARGE SCALE GENOMIC DNA]</scope>
    <source>
        <strain evidence="3 4">NBRC 16205</strain>
    </source>
</reference>
<dbReference type="Proteomes" id="UP000321685">
    <property type="component" value="Unassembled WGS sequence"/>
</dbReference>
<feature type="transmembrane region" description="Helical" evidence="1">
    <location>
        <begin position="27"/>
        <end position="51"/>
    </location>
</feature>
<feature type="transmembrane region" description="Helical" evidence="1">
    <location>
        <begin position="120"/>
        <end position="137"/>
    </location>
</feature>
<gene>
    <name evidence="3" type="ORF">PSU4_11530</name>
</gene>
<sequence>MSDTTTHPSSGDPTSTRPASTGWSTGFSVFAGVFLIVSGICQVLAGIAALVRDQVYVATPNYVYSFDVTTWGWIHLVVGAAMALTGLGVVQGQTWARMVGIVLAGLSAIANFMFLPYYPVWSLVLIALDVVVIAALVREQRAAA</sequence>
<evidence type="ECO:0000259" key="2">
    <source>
        <dbReference type="Pfam" id="PF23636"/>
    </source>
</evidence>